<dbReference type="PANTHER" id="PTHR40624">
    <property type="entry name" value="BIOSYNTHESIS MONOOXYGENASE, PUTATIVE (AFU_ORTHOLOGUE AFUA_1G12025)-RELATED"/>
    <property type="match status" value="1"/>
</dbReference>
<dbReference type="PANTHER" id="PTHR40624:SF1">
    <property type="entry name" value="BIOSYNTHESIS MONOOXYGENASE, PUTATIVE (AFU_ORTHOLOGUE AFUA_1G12025)-RELATED"/>
    <property type="match status" value="1"/>
</dbReference>
<gene>
    <name evidence="2" type="ORF">C8D78_0209</name>
</gene>
<protein>
    <submittedName>
        <fullName evidence="2">Quinol monooxygenase YgiN</fullName>
    </submittedName>
</protein>
<evidence type="ECO:0000313" key="3">
    <source>
        <dbReference type="Proteomes" id="UP000276055"/>
    </source>
</evidence>
<dbReference type="SUPFAM" id="SSF54909">
    <property type="entry name" value="Dimeric alpha+beta barrel"/>
    <property type="match status" value="1"/>
</dbReference>
<organism evidence="2 3">
    <name type="scientific">Arthrobacter oryzae</name>
    <dbReference type="NCBI Taxonomy" id="409290"/>
    <lineage>
        <taxon>Bacteria</taxon>
        <taxon>Bacillati</taxon>
        <taxon>Actinomycetota</taxon>
        <taxon>Actinomycetes</taxon>
        <taxon>Micrococcales</taxon>
        <taxon>Micrococcaceae</taxon>
        <taxon>Arthrobacter</taxon>
    </lineage>
</organism>
<dbReference type="PROSITE" id="PS51725">
    <property type="entry name" value="ABM"/>
    <property type="match status" value="1"/>
</dbReference>
<proteinExistence type="predicted"/>
<evidence type="ECO:0000259" key="1">
    <source>
        <dbReference type="PROSITE" id="PS51725"/>
    </source>
</evidence>
<dbReference type="InterPro" id="IPR011008">
    <property type="entry name" value="Dimeric_a/b-barrel"/>
</dbReference>
<accession>A0A495FKZ5</accession>
<dbReference type="EMBL" id="RBIR01000001">
    <property type="protein sequence ID" value="RKR29893.1"/>
    <property type="molecule type" value="Genomic_DNA"/>
</dbReference>
<dbReference type="Proteomes" id="UP000276055">
    <property type="component" value="Unassembled WGS sequence"/>
</dbReference>
<dbReference type="Gene3D" id="3.30.70.100">
    <property type="match status" value="1"/>
</dbReference>
<dbReference type="InterPro" id="IPR007138">
    <property type="entry name" value="ABM_dom"/>
</dbReference>
<dbReference type="GO" id="GO:0004497">
    <property type="term" value="F:monooxygenase activity"/>
    <property type="evidence" value="ECO:0007669"/>
    <property type="project" value="UniProtKB-KW"/>
</dbReference>
<dbReference type="AlphaFoldDB" id="A0A495FKZ5"/>
<keyword evidence="2" id="KW-0503">Monooxygenase</keyword>
<keyword evidence="2" id="KW-0560">Oxidoreductase</keyword>
<name>A0A495FKZ5_9MICC</name>
<evidence type="ECO:0000313" key="2">
    <source>
        <dbReference type="EMBL" id="RKR29893.1"/>
    </source>
</evidence>
<dbReference type="RefSeq" id="WP_167467819.1">
    <property type="nucleotide sequence ID" value="NZ_RBIR01000001.1"/>
</dbReference>
<sequence>MPICQTAQYQVQPDAVDRVKEAIEKFVDYVKANEPGTRLYSAWQDVEDPTKFVHVFIFEDEVAHDAHGRSAEVAAFEAVYQPVLTARPVVFTDYAMVASNI</sequence>
<reference evidence="2 3" key="1">
    <citation type="submission" date="2018-10" db="EMBL/GenBank/DDBJ databases">
        <title>Genomic Encyclopedia of Type Strains, Phase IV (KMG-IV): sequencing the most valuable type-strain genomes for metagenomic binning, comparative biology and taxonomic classification.</title>
        <authorList>
            <person name="Goeker M."/>
        </authorList>
    </citation>
    <scope>NUCLEOTIDE SEQUENCE [LARGE SCALE GENOMIC DNA]</scope>
    <source>
        <strain evidence="2 3">DSM 25586</strain>
    </source>
</reference>
<comment type="caution">
    <text evidence="2">The sequence shown here is derived from an EMBL/GenBank/DDBJ whole genome shotgun (WGS) entry which is preliminary data.</text>
</comment>
<dbReference type="Pfam" id="PF03992">
    <property type="entry name" value="ABM"/>
    <property type="match status" value="1"/>
</dbReference>
<feature type="domain" description="ABM" evidence="1">
    <location>
        <begin position="3"/>
        <end position="94"/>
    </location>
</feature>